<accession>A0A100HP94</accession>
<dbReference type="Proteomes" id="UP000056209">
    <property type="component" value="Unassembled WGS sequence"/>
</dbReference>
<feature type="compositionally biased region" description="Pro residues" evidence="1">
    <location>
        <begin position="249"/>
        <end position="269"/>
    </location>
</feature>
<organism evidence="2 3">
    <name type="scientific">Deinococcus grandis</name>
    <dbReference type="NCBI Taxonomy" id="57498"/>
    <lineage>
        <taxon>Bacteria</taxon>
        <taxon>Thermotogati</taxon>
        <taxon>Deinococcota</taxon>
        <taxon>Deinococci</taxon>
        <taxon>Deinococcales</taxon>
        <taxon>Deinococcaceae</taxon>
        <taxon>Deinococcus</taxon>
    </lineage>
</organism>
<evidence type="ECO:0000313" key="3">
    <source>
        <dbReference type="Proteomes" id="UP000056209"/>
    </source>
</evidence>
<reference evidence="3" key="1">
    <citation type="submission" date="2015-11" db="EMBL/GenBank/DDBJ databases">
        <title>Draft Genome Sequence of the Radioresistant Bacterium Deinococcus grandis, Isolated from Freshwater Fish in Japan.</title>
        <authorList>
            <person name="Satoh K."/>
            <person name="Onodera T."/>
            <person name="Omoso K."/>
            <person name="Takeda-Yano K."/>
            <person name="Katayama T."/>
            <person name="Oono Y."/>
            <person name="Narumi I."/>
        </authorList>
    </citation>
    <scope>NUCLEOTIDE SEQUENCE [LARGE SCALE GENOMIC DNA]</scope>
    <source>
        <strain evidence="3">ATCC 43672</strain>
    </source>
</reference>
<evidence type="ECO:0000313" key="2">
    <source>
        <dbReference type="EMBL" id="GAQ23150.1"/>
    </source>
</evidence>
<dbReference type="EMBL" id="BCMS01000002">
    <property type="protein sequence ID" value="GAQ23150.1"/>
    <property type="molecule type" value="Genomic_DNA"/>
</dbReference>
<proteinExistence type="predicted"/>
<comment type="caution">
    <text evidence="2">The sequence shown here is derived from an EMBL/GenBank/DDBJ whole genome shotgun (WGS) entry which is preliminary data.</text>
</comment>
<keyword evidence="3" id="KW-1185">Reference proteome</keyword>
<protein>
    <submittedName>
        <fullName evidence="2">Uncharacterized protein</fullName>
    </submittedName>
</protein>
<name>A0A100HP94_9DEIO</name>
<gene>
    <name evidence="2" type="ORF">DEIGR_200005</name>
</gene>
<dbReference type="AlphaFoldDB" id="A0A100HP94"/>
<feature type="region of interest" description="Disordered" evidence="1">
    <location>
        <begin position="244"/>
        <end position="290"/>
    </location>
</feature>
<evidence type="ECO:0000256" key="1">
    <source>
        <dbReference type="SAM" id="MobiDB-lite"/>
    </source>
</evidence>
<feature type="compositionally biased region" description="Low complexity" evidence="1">
    <location>
        <begin position="270"/>
        <end position="283"/>
    </location>
</feature>
<sequence>MTRLRARLRGEISTEILEAYQRAGASIHPMLDEAESRRFMLRGTDRSWWDQPRHEQLATLCLWNAFILQTLGDTLLEADAAADPDTVGFAPRVTTDQARAYYAQVAVWLERSVLAQRDPAYDLNVALPVNLPDWSPAEPCPREHLAALMAALERAQAHLTGVMVAFDAQPVLPAHAAHATRLRALFASTELESRALTQMYAPNASAELHELIEDRTRNLMADIYRLGQWLSMPILTTAEPAAALDRTPAAPPPPRAAAPAASPAPPPSPAASQATPAAAPDTPGRWLKEPWCGSDVRIRDQLKRDPRAMRALTRFWQALKNPGEALALLREAERYYSSATADLTYATRPDGTALGHSDEPPYAPIYRAVNTCEIGVFTVNPGDEFTLLRRGAHLTVVTGRFDSTPELITDAPERP</sequence>